<comment type="catalytic activity">
    <reaction evidence="8">
        <text>(6S)-5,6,7,8-tetrahydrofolyl-(gamma-L-Glu)(n) + (n-1) H2O = (6S)-5,6,7,8-tetrahydrofolate + (n-1) L-glutamate</text>
        <dbReference type="Rhea" id="RHEA:56784"/>
        <dbReference type="Rhea" id="RHEA-COMP:14738"/>
        <dbReference type="ChEBI" id="CHEBI:15377"/>
        <dbReference type="ChEBI" id="CHEBI:29985"/>
        <dbReference type="ChEBI" id="CHEBI:57453"/>
        <dbReference type="ChEBI" id="CHEBI:141005"/>
        <dbReference type="EC" id="3.4.19.9"/>
    </reaction>
</comment>
<evidence type="ECO:0000256" key="2">
    <source>
        <dbReference type="ARBA" id="ARBA00011083"/>
    </source>
</evidence>
<reference evidence="11 12" key="1">
    <citation type="submission" date="2019-01" db="EMBL/GenBank/DDBJ databases">
        <title>Nuclear Genome Assembly of the Microalgal Biofuel strain Nannochloropsis salina CCMP1776.</title>
        <authorList>
            <person name="Hovde B."/>
        </authorList>
    </citation>
    <scope>NUCLEOTIDE SEQUENCE [LARGE SCALE GENOMIC DNA]</scope>
    <source>
        <strain evidence="11 12">CCMP1776</strain>
    </source>
</reference>
<feature type="chain" id="PRO_5020025301" description="folate gamma-glutamyl hydrolase" evidence="10">
    <location>
        <begin position="22"/>
        <end position="431"/>
    </location>
</feature>
<dbReference type="EMBL" id="SDOX01000121">
    <property type="protein sequence ID" value="TFJ82018.1"/>
    <property type="molecule type" value="Genomic_DNA"/>
</dbReference>
<keyword evidence="5 10" id="KW-0732">Signal</keyword>
<protein>
    <recommendedName>
        <fullName evidence="3 8">folate gamma-glutamyl hydrolase</fullName>
        <ecNumber evidence="3 8">3.4.19.9</ecNumber>
    </recommendedName>
</protein>
<dbReference type="InterPro" id="IPR011697">
    <property type="entry name" value="Peptidase_C26"/>
</dbReference>
<dbReference type="InterPro" id="IPR015527">
    <property type="entry name" value="Pept_C26_g-glut_hydrolase"/>
</dbReference>
<dbReference type="Pfam" id="PF07722">
    <property type="entry name" value="Peptidase_C26"/>
    <property type="match status" value="1"/>
</dbReference>
<evidence type="ECO:0000256" key="6">
    <source>
        <dbReference type="ARBA" id="ARBA00022801"/>
    </source>
</evidence>
<evidence type="ECO:0000256" key="3">
    <source>
        <dbReference type="ARBA" id="ARBA00012886"/>
    </source>
</evidence>
<evidence type="ECO:0000256" key="9">
    <source>
        <dbReference type="SAM" id="MobiDB-lite"/>
    </source>
</evidence>
<feature type="compositionally biased region" description="Basic and acidic residues" evidence="9">
    <location>
        <begin position="392"/>
        <end position="408"/>
    </location>
</feature>
<feature type="region of interest" description="Disordered" evidence="9">
    <location>
        <begin position="381"/>
        <end position="431"/>
    </location>
</feature>
<feature type="active site" evidence="8">
    <location>
        <position position="291"/>
    </location>
</feature>
<dbReference type="OrthoDB" id="64220at2759"/>
<dbReference type="EC" id="3.4.19.9" evidence="3 8"/>
<accession>A0A4D9D062</accession>
<evidence type="ECO:0000313" key="12">
    <source>
        <dbReference type="Proteomes" id="UP000355283"/>
    </source>
</evidence>
<dbReference type="PROSITE" id="PS51273">
    <property type="entry name" value="GATASE_TYPE_1"/>
    <property type="match status" value="1"/>
</dbReference>
<dbReference type="PANTHER" id="PTHR11315:SF0">
    <property type="entry name" value="FOLATE GAMMA-GLUTAMYL HYDROLASE"/>
    <property type="match status" value="1"/>
</dbReference>
<dbReference type="Gene3D" id="3.40.50.880">
    <property type="match status" value="1"/>
</dbReference>
<dbReference type="SUPFAM" id="SSF52317">
    <property type="entry name" value="Class I glutamine amidotransferase-like"/>
    <property type="match status" value="1"/>
</dbReference>
<feature type="signal peptide" evidence="10">
    <location>
        <begin position="1"/>
        <end position="21"/>
    </location>
</feature>
<organism evidence="11 12">
    <name type="scientific">Nannochloropsis salina CCMP1776</name>
    <dbReference type="NCBI Taxonomy" id="1027361"/>
    <lineage>
        <taxon>Eukaryota</taxon>
        <taxon>Sar</taxon>
        <taxon>Stramenopiles</taxon>
        <taxon>Ochrophyta</taxon>
        <taxon>Eustigmatophyceae</taxon>
        <taxon>Eustigmatales</taxon>
        <taxon>Monodopsidaceae</taxon>
        <taxon>Microchloropsis</taxon>
        <taxon>Microchloropsis salina</taxon>
    </lineage>
</organism>
<evidence type="ECO:0000256" key="1">
    <source>
        <dbReference type="ARBA" id="ARBA00004239"/>
    </source>
</evidence>
<dbReference type="PANTHER" id="PTHR11315">
    <property type="entry name" value="PROTEASE FAMILY C26 GAMMA-GLUTAMYL HYDROLASE"/>
    <property type="match status" value="1"/>
</dbReference>
<dbReference type="GO" id="GO:0034722">
    <property type="term" value="F:gamma-glutamyl-peptidase activity"/>
    <property type="evidence" value="ECO:0007669"/>
    <property type="project" value="UniProtKB-UniRule"/>
</dbReference>
<evidence type="ECO:0000256" key="10">
    <source>
        <dbReference type="SAM" id="SignalP"/>
    </source>
</evidence>
<sequence length="431" mass="45990">MRRALLLLGPLLAACVAVAESRGTGQWNAADSLVFSHDATPPDVPAVALSSYGHGILPEAGLHSVFDPTVGPVIGILAQPKFSNLAPCDGVCEYIAASYVKWVESAGGRVLPVPYNASFDALDAIFASVNGLLFPGGSNVLSVGAKHLFSRAREAHEAGDYFPVWGTCLGLEWMVEAVCAEAVSKDPEAPRFVIDTGYDAWNLTLPLSFTQAAKTSRLFHELPPALWDAAAAEHLTMNNHHKGVAPAHLAATPALSEAFTVISTDLDRSGTPFVSTLEGKDGRPWYGVQFHPEKAIFEWGVAGGEDGGEAWPFEATNHSLAAQTLARYLAEFFVGEARKNRHAFPETEGPTALSWGYPRVYSGPDFVESYFIRHFHYPPDPAPGAMPTESEGEGRKGPRGGDGEEVRAEVGSSKSRLRGHGSGPGLWTVAS</sequence>
<keyword evidence="12" id="KW-1185">Reference proteome</keyword>
<dbReference type="PROSITE" id="PS51257">
    <property type="entry name" value="PROKAR_LIPOPROTEIN"/>
    <property type="match status" value="1"/>
</dbReference>
<comment type="similarity">
    <text evidence="2">Belongs to the peptidase C26 family.</text>
</comment>
<dbReference type="GO" id="GO:0005576">
    <property type="term" value="C:extracellular region"/>
    <property type="evidence" value="ECO:0007669"/>
    <property type="project" value="UniProtKB-SubCell"/>
</dbReference>
<keyword evidence="4" id="KW-0964">Secreted</keyword>
<name>A0A4D9D062_9STRA</name>
<feature type="active site" description="Nucleophile" evidence="7 8">
    <location>
        <position position="168"/>
    </location>
</feature>
<dbReference type="GO" id="GO:0046900">
    <property type="term" value="P:tetrahydrofolylpolyglutamate metabolic process"/>
    <property type="evidence" value="ECO:0007669"/>
    <property type="project" value="TreeGrafter"/>
</dbReference>
<evidence type="ECO:0000256" key="8">
    <source>
        <dbReference type="PROSITE-ProRule" id="PRU00607"/>
    </source>
</evidence>
<dbReference type="PROSITE" id="PS51275">
    <property type="entry name" value="PEPTIDASE_C26_GGH"/>
    <property type="match status" value="1"/>
</dbReference>
<comment type="caution">
    <text evidence="11">The sequence shown here is derived from an EMBL/GenBank/DDBJ whole genome shotgun (WGS) entry which is preliminary data.</text>
</comment>
<keyword evidence="6 8" id="KW-0378">Hydrolase</keyword>
<dbReference type="GO" id="GO:0005773">
    <property type="term" value="C:vacuole"/>
    <property type="evidence" value="ECO:0007669"/>
    <property type="project" value="TreeGrafter"/>
</dbReference>
<gene>
    <name evidence="11" type="ORF">NSK_006686</name>
</gene>
<proteinExistence type="inferred from homology"/>
<dbReference type="AlphaFoldDB" id="A0A4D9D062"/>
<feature type="active site" description="Proton donor" evidence="7">
    <location>
        <position position="291"/>
    </location>
</feature>
<evidence type="ECO:0000313" key="11">
    <source>
        <dbReference type="EMBL" id="TFJ82018.1"/>
    </source>
</evidence>
<evidence type="ECO:0000256" key="7">
    <source>
        <dbReference type="PIRSR" id="PIRSR615527-1"/>
    </source>
</evidence>
<comment type="subcellular location">
    <subcellularLocation>
        <location evidence="1">Secreted</location>
        <location evidence="1">Extracellular space</location>
    </subcellularLocation>
</comment>
<evidence type="ECO:0000256" key="5">
    <source>
        <dbReference type="ARBA" id="ARBA00022729"/>
    </source>
</evidence>
<dbReference type="Proteomes" id="UP000355283">
    <property type="component" value="Unassembled WGS sequence"/>
</dbReference>
<evidence type="ECO:0000256" key="4">
    <source>
        <dbReference type="ARBA" id="ARBA00022525"/>
    </source>
</evidence>
<dbReference type="InterPro" id="IPR029062">
    <property type="entry name" value="Class_I_gatase-like"/>
</dbReference>